<dbReference type="Pfam" id="PF13845">
    <property type="entry name" value="Septum_form"/>
    <property type="match status" value="1"/>
</dbReference>
<keyword evidence="2" id="KW-0812">Transmembrane</keyword>
<feature type="transmembrane region" description="Helical" evidence="2">
    <location>
        <begin position="41"/>
        <end position="61"/>
    </location>
</feature>
<keyword evidence="5" id="KW-1185">Reference proteome</keyword>
<gene>
    <name evidence="4" type="ORF">SAMN05414137_104457</name>
</gene>
<feature type="region of interest" description="Disordered" evidence="1">
    <location>
        <begin position="1"/>
        <end position="38"/>
    </location>
</feature>
<evidence type="ECO:0000313" key="5">
    <source>
        <dbReference type="Proteomes" id="UP000183015"/>
    </source>
</evidence>
<keyword evidence="2" id="KW-0472">Membrane</keyword>
<dbReference type="EMBL" id="FOAZ01000004">
    <property type="protein sequence ID" value="SEK96718.1"/>
    <property type="molecule type" value="Genomic_DNA"/>
</dbReference>
<dbReference type="RefSeq" id="WP_042446308.1">
    <property type="nucleotide sequence ID" value="NZ_BBPN01000010.1"/>
</dbReference>
<evidence type="ECO:0000259" key="3">
    <source>
        <dbReference type="Pfam" id="PF13845"/>
    </source>
</evidence>
<keyword evidence="2" id="KW-1133">Transmembrane helix</keyword>
<dbReference type="eggNOG" id="ENOG5030TUQ">
    <property type="taxonomic scope" value="Bacteria"/>
</dbReference>
<dbReference type="STRING" id="235985.SAMN05414137_104457"/>
<dbReference type="Proteomes" id="UP000183015">
    <property type="component" value="Unassembled WGS sequence"/>
</dbReference>
<organism evidence="4 5">
    <name type="scientific">Streptacidiphilus jiangxiensis</name>
    <dbReference type="NCBI Taxonomy" id="235985"/>
    <lineage>
        <taxon>Bacteria</taxon>
        <taxon>Bacillati</taxon>
        <taxon>Actinomycetota</taxon>
        <taxon>Actinomycetes</taxon>
        <taxon>Kitasatosporales</taxon>
        <taxon>Streptomycetaceae</taxon>
        <taxon>Streptacidiphilus</taxon>
    </lineage>
</organism>
<dbReference type="AlphaFoldDB" id="A0A1H7LCW5"/>
<name>A0A1H7LCW5_STRJI</name>
<reference evidence="5" key="1">
    <citation type="submission" date="2016-10" db="EMBL/GenBank/DDBJ databases">
        <authorList>
            <person name="Varghese N."/>
        </authorList>
    </citation>
    <scope>NUCLEOTIDE SEQUENCE [LARGE SCALE GENOMIC DNA]</scope>
    <source>
        <strain evidence="5">DSM 45096 / BCRC 16803 / CGMCC 4.1857 / CIP 109030 / JCM 12277 / KCTC 19219 / NBRC 100920 / 33214</strain>
    </source>
</reference>
<evidence type="ECO:0000256" key="1">
    <source>
        <dbReference type="SAM" id="MobiDB-lite"/>
    </source>
</evidence>
<dbReference type="OrthoDB" id="3628931at2"/>
<feature type="domain" description="Septum formation-related" evidence="3">
    <location>
        <begin position="76"/>
        <end position="170"/>
    </location>
</feature>
<feature type="compositionally biased region" description="Low complexity" evidence="1">
    <location>
        <begin position="14"/>
        <end position="25"/>
    </location>
</feature>
<proteinExistence type="predicted"/>
<protein>
    <submittedName>
        <fullName evidence="4">Septum formation</fullName>
    </submittedName>
</protein>
<evidence type="ECO:0000313" key="4">
    <source>
        <dbReference type="EMBL" id="SEK96718.1"/>
    </source>
</evidence>
<feature type="compositionally biased region" description="Pro residues" evidence="1">
    <location>
        <begin position="1"/>
        <end position="13"/>
    </location>
</feature>
<evidence type="ECO:0000256" key="2">
    <source>
        <dbReference type="SAM" id="Phobius"/>
    </source>
</evidence>
<sequence length="317" mass="33326">MTDAQPPSPPVPASPSAEPFEHPWTPVQPVPPPKSGRNAKAAASIALGLLGLLAVVVCFSLSGLPSALPGFGGSAQQQVASMPIGSCYDEPAQHPVNRVTVVPCSGPHDRQLFARVRVGGSYPGLAEAEWKSLVVCQQALFADFVDPWALRSKGVELRYYYPVQSSWDSGGAAWCTVGPANGWPAVRGDLQQSAASRTAQQRAYLDTVRQTGLLRRELGALTPGGWRQGPALAAQLAVADRAEARALGSLSALDSDFLRAQGSGLARSDLAEATRAEALGAVTSQQDWTAGIKGFWDGSLASENETIRLNIGLPTSY</sequence>
<accession>A0A1H7LCW5</accession>
<dbReference type="InterPro" id="IPR026004">
    <property type="entry name" value="Septum_form"/>
</dbReference>